<evidence type="ECO:0000313" key="2">
    <source>
        <dbReference type="Proteomes" id="UP000029443"/>
    </source>
</evidence>
<keyword evidence="2" id="KW-1185">Reference proteome</keyword>
<protein>
    <submittedName>
        <fullName evidence="1">Uncharacterized protein</fullName>
    </submittedName>
</protein>
<comment type="caution">
    <text evidence="1">The sequence shown here is derived from an EMBL/GenBank/DDBJ whole genome shotgun (WGS) entry which is preliminary data.</text>
</comment>
<dbReference type="Proteomes" id="UP000029443">
    <property type="component" value="Unassembled WGS sequence"/>
</dbReference>
<reference evidence="1 2" key="1">
    <citation type="submission" date="2012-09" db="EMBL/GenBank/DDBJ databases">
        <title>Genome Sequence of alkane-degrading Bacterium Alcanivorax jadensis T9.</title>
        <authorList>
            <person name="Lai Q."/>
            <person name="Shao Z."/>
        </authorList>
    </citation>
    <scope>NUCLEOTIDE SEQUENCE [LARGE SCALE GENOMIC DNA]</scope>
    <source>
        <strain evidence="1 2">T9</strain>
    </source>
</reference>
<sequence>MTDILQKNVKSAFSNLIDEYSFKVREVDESSVVLVGSSYAIGVLLDRDGLAYMYYDISKPTKKGYNLGLFLIQKRRDLLVFGSDDKSDRGLEEYLSYNLSAFANQLTSAGKDILHGEKAWIKSYHWPAVTVSDKVLAVL</sequence>
<accession>A0ABR4WB84</accession>
<gene>
    <name evidence="1" type="ORF">T9A_02699</name>
</gene>
<organism evidence="1 2">
    <name type="scientific">Alcanivorax jadensis T9</name>
    <dbReference type="NCBI Taxonomy" id="1177181"/>
    <lineage>
        <taxon>Bacteria</taxon>
        <taxon>Pseudomonadati</taxon>
        <taxon>Pseudomonadota</taxon>
        <taxon>Gammaproteobacteria</taxon>
        <taxon>Oceanospirillales</taxon>
        <taxon>Alcanivoracaceae</taxon>
        <taxon>Alcanivorax</taxon>
    </lineage>
</organism>
<name>A0ABR4WB84_9GAMM</name>
<proteinExistence type="predicted"/>
<dbReference type="RefSeq" id="WP_035249437.1">
    <property type="nucleotide sequence ID" value="NZ_ARXU01000012.1"/>
</dbReference>
<dbReference type="EMBL" id="ARXU01000012">
    <property type="protein sequence ID" value="KGD60306.1"/>
    <property type="molecule type" value="Genomic_DNA"/>
</dbReference>
<evidence type="ECO:0000313" key="1">
    <source>
        <dbReference type="EMBL" id="KGD60306.1"/>
    </source>
</evidence>